<dbReference type="InterPro" id="IPR016024">
    <property type="entry name" value="ARM-type_fold"/>
</dbReference>
<keyword evidence="3" id="KW-1185">Reference proteome</keyword>
<dbReference type="InterPro" id="IPR013284">
    <property type="entry name" value="Beta-catenin"/>
</dbReference>
<keyword evidence="1" id="KW-0217">Developmental protein</keyword>
<comment type="caution">
    <text evidence="2">The sequence shown here is derived from an EMBL/GenBank/DDBJ whole genome shotgun (WGS) entry which is preliminary data.</text>
</comment>
<sequence>MNTDIEELPSTSTVDWSHLNVMAPLSLPLSSETVYSSSPNESTDAARFPRQQRGCDGIPQTQQLQFDAISEYSPAIARRKLERIQQWNAEHHQRFLTRSSLAKFQADSVVSGASCSSNASRLSHVSMSSNLSALSISTQMTETQILAQMYSVPKSSASSSTSYAENIDPSYYCQVEMAVDELIYKMKTLIKCPEITTMKKLAGSVYSMARKCNLSHVPSNKLRAFLTDVMHLIKQSPNNDEFVLELVASIYVFSTVQYALRILVELLRAYPDELLNVFAQRLEPSFNYSNYAAIVLHTLLDYTVQFKVKLSIVLRNRLMTKVFTMVRAYRGAAESHRLREGTKHIVLDLVRLLVCGDRSAKKSFTDNGGLDLLLGFLIDEPSERVLFHAASSIRNVVDCTDYSIANRFVVIGGIKIFADKLSHGSPRLLLECSKCLCIVSDVDILSEIDLSGQLSQVLRILGASDLELVKYTLGFIGNVASNRTGNVNPNKEYLARNGASDLLMNVLQFYAPISSGSSLVSYEIIENALFALKNLTANFSTMEETCKARQKVAYHNGTLQNFLDQLSASPLHYFCKMSKEQFRIFDIQIENRRAIFSILMRLLDSDLAECILRSFSTTGRNCVEALFDVAVEVARVKAICAYPLQRKKLANISNHTIEILRRLVSHSAFNEIAANFLQ</sequence>
<dbReference type="InterPro" id="IPR011989">
    <property type="entry name" value="ARM-like"/>
</dbReference>
<evidence type="ECO:0000313" key="3">
    <source>
        <dbReference type="Proteomes" id="UP001608902"/>
    </source>
</evidence>
<dbReference type="EMBL" id="JBGFUD010000824">
    <property type="protein sequence ID" value="MFH4975298.1"/>
    <property type="molecule type" value="Genomic_DNA"/>
</dbReference>
<evidence type="ECO:0000313" key="2">
    <source>
        <dbReference type="EMBL" id="MFH4975298.1"/>
    </source>
</evidence>
<reference evidence="2 3" key="1">
    <citation type="submission" date="2024-08" db="EMBL/GenBank/DDBJ databases">
        <title>Gnathostoma spinigerum genome.</title>
        <authorList>
            <person name="Gonzalez-Bertolin B."/>
            <person name="Monzon S."/>
            <person name="Zaballos A."/>
            <person name="Jimenez P."/>
            <person name="Dekumyoy P."/>
            <person name="Varona S."/>
            <person name="Cuesta I."/>
            <person name="Sumanam S."/>
            <person name="Adisakwattana P."/>
            <person name="Gasser R.B."/>
            <person name="Hernandez-Gonzalez A."/>
            <person name="Young N.D."/>
            <person name="Perteguer M.J."/>
        </authorList>
    </citation>
    <scope>NUCLEOTIDE SEQUENCE [LARGE SCALE GENOMIC DNA]</scope>
    <source>
        <strain evidence="2">AL3</strain>
        <tissue evidence="2">Liver</tissue>
    </source>
</reference>
<dbReference type="AlphaFoldDB" id="A0ABD6EEK5"/>
<dbReference type="SUPFAM" id="SSF48371">
    <property type="entry name" value="ARM repeat"/>
    <property type="match status" value="1"/>
</dbReference>
<dbReference type="SMART" id="SM00185">
    <property type="entry name" value="ARM"/>
    <property type="match status" value="3"/>
</dbReference>
<name>A0ABD6EEK5_9BILA</name>
<evidence type="ECO:0000256" key="1">
    <source>
        <dbReference type="ARBA" id="ARBA00022473"/>
    </source>
</evidence>
<dbReference type="InterPro" id="IPR000225">
    <property type="entry name" value="Armadillo"/>
</dbReference>
<accession>A0ABD6EEK5</accession>
<dbReference type="Proteomes" id="UP001608902">
    <property type="component" value="Unassembled WGS sequence"/>
</dbReference>
<dbReference type="Gene3D" id="1.25.10.10">
    <property type="entry name" value="Leucine-rich Repeat Variant"/>
    <property type="match status" value="1"/>
</dbReference>
<protein>
    <submittedName>
        <fullName evidence="2">Uncharacterized protein</fullName>
    </submittedName>
</protein>
<dbReference type="PANTHER" id="PTHR45976">
    <property type="entry name" value="ARMADILLO SEGMENT POLARITY PROTEIN"/>
    <property type="match status" value="1"/>
</dbReference>
<proteinExistence type="predicted"/>
<gene>
    <name evidence="2" type="ORF">AB6A40_002007</name>
</gene>
<organism evidence="2 3">
    <name type="scientific">Gnathostoma spinigerum</name>
    <dbReference type="NCBI Taxonomy" id="75299"/>
    <lineage>
        <taxon>Eukaryota</taxon>
        <taxon>Metazoa</taxon>
        <taxon>Ecdysozoa</taxon>
        <taxon>Nematoda</taxon>
        <taxon>Chromadorea</taxon>
        <taxon>Rhabditida</taxon>
        <taxon>Spirurina</taxon>
        <taxon>Gnathostomatomorpha</taxon>
        <taxon>Gnathostomatoidea</taxon>
        <taxon>Gnathostomatidae</taxon>
        <taxon>Gnathostoma</taxon>
    </lineage>
</organism>